<evidence type="ECO:0000259" key="9">
    <source>
        <dbReference type="Pfam" id="PF00793"/>
    </source>
</evidence>
<dbReference type="InterPro" id="IPR006269">
    <property type="entry name" value="KDO8P_synthase"/>
</dbReference>
<evidence type="ECO:0000313" key="11">
    <source>
        <dbReference type="Proteomes" id="UP001242010"/>
    </source>
</evidence>
<gene>
    <name evidence="8 10" type="primary">kdsA</name>
    <name evidence="10" type="ORF">GETHOR_02360</name>
</gene>
<evidence type="ECO:0000256" key="3">
    <source>
        <dbReference type="ARBA" id="ARBA00004845"/>
    </source>
</evidence>
<evidence type="ECO:0000256" key="5">
    <source>
        <dbReference type="ARBA" id="ARBA00022490"/>
    </source>
</evidence>
<keyword evidence="6 8" id="KW-0808">Transferase</keyword>
<name>A0ABM8DMI5_9BACT</name>
<dbReference type="SUPFAM" id="SSF51569">
    <property type="entry name" value="Aldolase"/>
    <property type="match status" value="1"/>
</dbReference>
<evidence type="ECO:0000256" key="2">
    <source>
        <dbReference type="ARBA" id="ARBA00004756"/>
    </source>
</evidence>
<keyword evidence="11" id="KW-1185">Reference proteome</keyword>
<comment type="similarity">
    <text evidence="4 8">Belongs to the KdsA family.</text>
</comment>
<comment type="subcellular location">
    <subcellularLocation>
        <location evidence="1 8">Cytoplasm</location>
    </subcellularLocation>
</comment>
<evidence type="ECO:0000256" key="7">
    <source>
        <dbReference type="ARBA" id="ARBA00049112"/>
    </source>
</evidence>
<accession>A0ABM8DMI5</accession>
<dbReference type="EMBL" id="AP027079">
    <property type="protein sequence ID" value="BDU68135.1"/>
    <property type="molecule type" value="Genomic_DNA"/>
</dbReference>
<comment type="pathway">
    <text evidence="2">Bacterial outer membrane biogenesis; lipopolysaccharide biosynthesis.</text>
</comment>
<proteinExistence type="inferred from homology"/>
<keyword evidence="5 8" id="KW-0963">Cytoplasm</keyword>
<comment type="catalytic activity">
    <reaction evidence="7 8">
        <text>D-arabinose 5-phosphate + phosphoenolpyruvate + H2O = 3-deoxy-alpha-D-manno-2-octulosonate-8-phosphate + phosphate</text>
        <dbReference type="Rhea" id="RHEA:14053"/>
        <dbReference type="ChEBI" id="CHEBI:15377"/>
        <dbReference type="ChEBI" id="CHEBI:43474"/>
        <dbReference type="ChEBI" id="CHEBI:57693"/>
        <dbReference type="ChEBI" id="CHEBI:58702"/>
        <dbReference type="ChEBI" id="CHEBI:85985"/>
        <dbReference type="EC" id="2.5.1.55"/>
    </reaction>
</comment>
<protein>
    <recommendedName>
        <fullName evidence="8">2-dehydro-3-deoxyphosphooctonate aldolase</fullName>
        <ecNumber evidence="8">2.5.1.55</ecNumber>
    </recommendedName>
    <alternativeName>
        <fullName evidence="8">3-deoxy-D-manno-octulosonic acid 8-phosphate synthase</fullName>
    </alternativeName>
    <alternativeName>
        <fullName evidence="8">KDO-8-phosphate synthase</fullName>
        <shortName evidence="8">KDO 8-P synthase</shortName>
        <shortName evidence="8">KDOPS</shortName>
    </alternativeName>
    <alternativeName>
        <fullName evidence="8">Phospho-2-dehydro-3-deoxyoctonate aldolase</fullName>
    </alternativeName>
</protein>
<evidence type="ECO:0000256" key="8">
    <source>
        <dbReference type="HAMAP-Rule" id="MF_00056"/>
    </source>
</evidence>
<evidence type="ECO:0000313" key="10">
    <source>
        <dbReference type="EMBL" id="BDU68135.1"/>
    </source>
</evidence>
<comment type="pathway">
    <text evidence="3 8">Carbohydrate biosynthesis; 3-deoxy-D-manno-octulosonate biosynthesis; 3-deoxy-D-manno-octulosonate from D-ribulose 5-phosphate: step 2/3.</text>
</comment>
<dbReference type="InterPro" id="IPR006218">
    <property type="entry name" value="DAHP1/KDSA"/>
</dbReference>
<dbReference type="Proteomes" id="UP001242010">
    <property type="component" value="Chromosome"/>
</dbReference>
<dbReference type="EC" id="2.5.1.55" evidence="8"/>
<keyword evidence="8" id="KW-0448">Lipopolysaccharide biosynthesis</keyword>
<organism evidence="10 11">
    <name type="scientific">Geothrix oryzae</name>
    <dbReference type="NCBI Taxonomy" id="2927975"/>
    <lineage>
        <taxon>Bacteria</taxon>
        <taxon>Pseudomonadati</taxon>
        <taxon>Acidobacteriota</taxon>
        <taxon>Holophagae</taxon>
        <taxon>Holophagales</taxon>
        <taxon>Holophagaceae</taxon>
        <taxon>Geothrix</taxon>
    </lineage>
</organism>
<dbReference type="Gene3D" id="3.20.20.70">
    <property type="entry name" value="Aldolase class I"/>
    <property type="match status" value="1"/>
</dbReference>
<dbReference type="NCBIfam" id="TIGR01362">
    <property type="entry name" value="KDO8P_synth"/>
    <property type="match status" value="1"/>
</dbReference>
<dbReference type="InterPro" id="IPR013785">
    <property type="entry name" value="Aldolase_TIM"/>
</dbReference>
<evidence type="ECO:0000256" key="1">
    <source>
        <dbReference type="ARBA" id="ARBA00004496"/>
    </source>
</evidence>
<dbReference type="PANTHER" id="PTHR21057">
    <property type="entry name" value="PHOSPHO-2-DEHYDRO-3-DEOXYHEPTONATE ALDOLASE"/>
    <property type="match status" value="1"/>
</dbReference>
<dbReference type="NCBIfam" id="NF003543">
    <property type="entry name" value="PRK05198.1"/>
    <property type="match status" value="1"/>
</dbReference>
<feature type="domain" description="DAHP synthetase I/KDSA" evidence="9">
    <location>
        <begin position="15"/>
        <end position="259"/>
    </location>
</feature>
<evidence type="ECO:0000256" key="4">
    <source>
        <dbReference type="ARBA" id="ARBA00010499"/>
    </source>
</evidence>
<sequence length="282" mass="30591">MRDEVPMDFARPFTDQSFFLIAGPCVIESREHAHLMASSLRDLAEARGIPFIYKSSFDKANRTSRESHRGPGMEGGLDILAEIRSRYGVPVLTDVHESDQCAPAAQAVDVLQIPAFLCRQTDLLLAAAATGRTVNLKKGQFLAPWDLKHGVEKLQSVPGHGPVWVTERGSSFGYGNLVVDFQSFPHLRKTGCPVVFDATHSVQKPGALGHATGGAREMIPSLARAAATAVDGFFFEVHDCPEKAWSDGPNAMRLEQFGALLDELLILWRAGRAAALQDAAGK</sequence>
<evidence type="ECO:0000256" key="6">
    <source>
        <dbReference type="ARBA" id="ARBA00022679"/>
    </source>
</evidence>
<reference evidence="11" key="1">
    <citation type="journal article" date="2023" name="Int. J. Syst. Evol. Microbiol.">
        <title>Mesoterricola silvestris gen. nov., sp. nov., Mesoterricola sediminis sp. nov., Geothrix oryzae sp. nov., Geothrix edaphica sp. nov., Geothrix rubra sp. nov., and Geothrix limicola sp. nov., six novel members of Acidobacteriota isolated from soils.</title>
        <authorList>
            <person name="Itoh H."/>
            <person name="Sugisawa Y."/>
            <person name="Mise K."/>
            <person name="Xu Z."/>
            <person name="Kuniyasu M."/>
            <person name="Ushijima N."/>
            <person name="Kawano K."/>
            <person name="Kobayashi E."/>
            <person name="Shiratori Y."/>
            <person name="Masuda Y."/>
            <person name="Senoo K."/>
        </authorList>
    </citation>
    <scope>NUCLEOTIDE SEQUENCE [LARGE SCALE GENOMIC DNA]</scope>
    <source>
        <strain evidence="11">Red222</strain>
    </source>
</reference>
<dbReference type="HAMAP" id="MF_00056">
    <property type="entry name" value="KDO8P_synth"/>
    <property type="match status" value="1"/>
</dbReference>
<dbReference type="Pfam" id="PF00793">
    <property type="entry name" value="DAHP_synth_1"/>
    <property type="match status" value="1"/>
</dbReference>